<evidence type="ECO:0000313" key="1">
    <source>
        <dbReference type="Proteomes" id="UP000046393"/>
    </source>
</evidence>
<dbReference type="AlphaFoldDB" id="A0A0N5ALW4"/>
<accession>A0A0N5ALW4</accession>
<keyword evidence="1" id="KW-1185">Reference proteome</keyword>
<proteinExistence type="predicted"/>
<dbReference type="Proteomes" id="UP000046393">
    <property type="component" value="Unplaced"/>
</dbReference>
<dbReference type="WBParaSite" id="SMUV_0000555001-mRNA-1">
    <property type="protein sequence ID" value="SMUV_0000555001-mRNA-1"/>
    <property type="gene ID" value="SMUV_0000555001"/>
</dbReference>
<organism evidence="1 2">
    <name type="scientific">Syphacia muris</name>
    <dbReference type="NCBI Taxonomy" id="451379"/>
    <lineage>
        <taxon>Eukaryota</taxon>
        <taxon>Metazoa</taxon>
        <taxon>Ecdysozoa</taxon>
        <taxon>Nematoda</taxon>
        <taxon>Chromadorea</taxon>
        <taxon>Rhabditida</taxon>
        <taxon>Spirurina</taxon>
        <taxon>Oxyuridomorpha</taxon>
        <taxon>Oxyuroidea</taxon>
        <taxon>Oxyuridae</taxon>
        <taxon>Syphacia</taxon>
    </lineage>
</organism>
<sequence>MNLCFNLWPFRVSMWPRGLRRCVQVAVYFGRRRFEGILLSGFHQRAEDEGPVH</sequence>
<evidence type="ECO:0000313" key="2">
    <source>
        <dbReference type="WBParaSite" id="SMUV_0000555001-mRNA-1"/>
    </source>
</evidence>
<reference evidence="2" key="1">
    <citation type="submission" date="2017-02" db="UniProtKB">
        <authorList>
            <consortium name="WormBaseParasite"/>
        </authorList>
    </citation>
    <scope>IDENTIFICATION</scope>
</reference>
<protein>
    <submittedName>
        <fullName evidence="2">Uncharacterized protein</fullName>
    </submittedName>
</protein>
<name>A0A0N5ALW4_9BILA</name>